<gene>
    <name evidence="2" type="ORF">PARMNEM_LOCUS4071</name>
</gene>
<evidence type="ECO:0000313" key="3">
    <source>
        <dbReference type="Proteomes" id="UP001314205"/>
    </source>
</evidence>
<evidence type="ECO:0008006" key="4">
    <source>
        <dbReference type="Google" id="ProtNLM"/>
    </source>
</evidence>
<dbReference type="Proteomes" id="UP001314205">
    <property type="component" value="Unassembled WGS sequence"/>
</dbReference>
<evidence type="ECO:0000256" key="1">
    <source>
        <dbReference type="ARBA" id="ARBA00023125"/>
    </source>
</evidence>
<dbReference type="Gene3D" id="1.10.150.130">
    <property type="match status" value="1"/>
</dbReference>
<organism evidence="2 3">
    <name type="scientific">Parnassius mnemosyne</name>
    <name type="common">clouded apollo</name>
    <dbReference type="NCBI Taxonomy" id="213953"/>
    <lineage>
        <taxon>Eukaryota</taxon>
        <taxon>Metazoa</taxon>
        <taxon>Ecdysozoa</taxon>
        <taxon>Arthropoda</taxon>
        <taxon>Hexapoda</taxon>
        <taxon>Insecta</taxon>
        <taxon>Pterygota</taxon>
        <taxon>Neoptera</taxon>
        <taxon>Endopterygota</taxon>
        <taxon>Lepidoptera</taxon>
        <taxon>Glossata</taxon>
        <taxon>Ditrysia</taxon>
        <taxon>Papilionoidea</taxon>
        <taxon>Papilionidae</taxon>
        <taxon>Parnassiinae</taxon>
        <taxon>Parnassini</taxon>
        <taxon>Parnassius</taxon>
        <taxon>Driopa</taxon>
    </lineage>
</organism>
<reference evidence="2 3" key="1">
    <citation type="submission" date="2023-11" db="EMBL/GenBank/DDBJ databases">
        <authorList>
            <person name="Hedman E."/>
            <person name="Englund M."/>
            <person name="Stromberg M."/>
            <person name="Nyberg Akerstrom W."/>
            <person name="Nylinder S."/>
            <person name="Jareborg N."/>
            <person name="Kallberg Y."/>
            <person name="Kronander E."/>
        </authorList>
    </citation>
    <scope>NUCLEOTIDE SEQUENCE [LARGE SCALE GENOMIC DNA]</scope>
</reference>
<keyword evidence="1" id="KW-0238">DNA-binding</keyword>
<dbReference type="EMBL" id="CAVLGL010000046">
    <property type="protein sequence ID" value="CAK1582561.1"/>
    <property type="molecule type" value="Genomic_DNA"/>
</dbReference>
<sequence>MWVYKPAFKRWMAWCRTKEFNTKSRRSEEVAQFLADIFLKEGLAYSTILVQKSAVATYYGMKDDIFSNFLVKQIHKAIHNSKPNFKSSVWDVKQVVDWLKQNPKGDSVFEIVRRTATILLLTSGRRLHDLTLLRIKIPYFTDTGRDICLWPVFGAKTDNGSRWQSG</sequence>
<dbReference type="InterPro" id="IPR010998">
    <property type="entry name" value="Integrase_recombinase_N"/>
</dbReference>
<proteinExistence type="predicted"/>
<comment type="caution">
    <text evidence="2">The sequence shown here is derived from an EMBL/GenBank/DDBJ whole genome shotgun (WGS) entry which is preliminary data.</text>
</comment>
<dbReference type="PANTHER" id="PTHR35617">
    <property type="entry name" value="PHAGE_INTEGRASE DOMAIN-CONTAINING PROTEIN"/>
    <property type="match status" value="1"/>
</dbReference>
<dbReference type="GO" id="GO:0003677">
    <property type="term" value="F:DNA binding"/>
    <property type="evidence" value="ECO:0007669"/>
    <property type="project" value="UniProtKB-KW"/>
</dbReference>
<accession>A0AAV1KHL9</accession>
<dbReference type="AlphaFoldDB" id="A0AAV1KHL9"/>
<protein>
    <recommendedName>
        <fullName evidence="4">Tyr recombinase domain-containing protein</fullName>
    </recommendedName>
</protein>
<name>A0AAV1KHL9_9NEOP</name>
<evidence type="ECO:0000313" key="2">
    <source>
        <dbReference type="EMBL" id="CAK1582561.1"/>
    </source>
</evidence>
<dbReference type="PANTHER" id="PTHR35617:SF3">
    <property type="entry name" value="CORE-BINDING (CB) DOMAIN-CONTAINING PROTEIN"/>
    <property type="match status" value="1"/>
</dbReference>
<keyword evidence="3" id="KW-1185">Reference proteome</keyword>
<dbReference type="SUPFAM" id="SSF47823">
    <property type="entry name" value="lambda integrase-like, N-terminal domain"/>
    <property type="match status" value="1"/>
</dbReference>